<dbReference type="InterPro" id="IPR021190">
    <property type="entry name" value="Pept_M10A"/>
</dbReference>
<feature type="binding site" evidence="9">
    <location>
        <position position="8"/>
    </location>
    <ligand>
        <name>Zn(2+)</name>
        <dbReference type="ChEBI" id="CHEBI:29105"/>
        <label>2</label>
        <note>catalytic</note>
    </ligand>
</feature>
<sequence length="143" mass="16371">NLFFVAVHEFGPSLGLFHSKDSNALMYPVHRKFDPSVFPLHQDNINGIQYVYDNSQLESTKIKDSAKSKDPALPNICSPNLTFDAVTSFHGGTIFFKDKHFWRKHPAVRTADFNLISSFWPQLPPGVDAVYEIREKDETIIFR</sequence>
<keyword evidence="6" id="KW-0482">Metalloprotease</keyword>
<accession>A0A851AJP0</accession>
<dbReference type="GO" id="GO:0008270">
    <property type="term" value="F:zinc ion binding"/>
    <property type="evidence" value="ECO:0007669"/>
    <property type="project" value="InterPro"/>
</dbReference>
<keyword evidence="5 9" id="KW-0106">Calcium</keyword>
<dbReference type="InterPro" id="IPR018487">
    <property type="entry name" value="Hemopexin-like_repeat"/>
</dbReference>
<evidence type="ECO:0000256" key="4">
    <source>
        <dbReference type="ARBA" id="ARBA00022833"/>
    </source>
</evidence>
<evidence type="ECO:0000256" key="6">
    <source>
        <dbReference type="ARBA" id="ARBA00023049"/>
    </source>
</evidence>
<keyword evidence="7" id="KW-1015">Disulfide bond</keyword>
<feature type="binding site" evidence="9">
    <location>
        <position position="26"/>
    </location>
    <ligand>
        <name>Zn(2+)</name>
        <dbReference type="ChEBI" id="CHEBI:29105"/>
        <label>2</label>
        <note>catalytic</note>
    </ligand>
</feature>
<evidence type="ECO:0000259" key="11">
    <source>
        <dbReference type="Pfam" id="PF00413"/>
    </source>
</evidence>
<dbReference type="InterPro" id="IPR024079">
    <property type="entry name" value="MetalloPept_cat_dom_sf"/>
</dbReference>
<dbReference type="PANTHER" id="PTHR10201:SF165">
    <property type="entry name" value="COLLAGENASE 3"/>
    <property type="match status" value="1"/>
</dbReference>
<evidence type="ECO:0000313" key="12">
    <source>
        <dbReference type="EMBL" id="NWI27556.1"/>
    </source>
</evidence>
<keyword evidence="4 9" id="KW-0862">Zinc</keyword>
<dbReference type="AlphaFoldDB" id="A0A851AJP0"/>
<name>A0A851AJP0_SULDA</name>
<dbReference type="PROSITE" id="PS51642">
    <property type="entry name" value="HEMOPEXIN_2"/>
    <property type="match status" value="1"/>
</dbReference>
<dbReference type="GO" id="GO:0005615">
    <property type="term" value="C:extracellular space"/>
    <property type="evidence" value="ECO:0007669"/>
    <property type="project" value="TreeGrafter"/>
</dbReference>
<dbReference type="Gene3D" id="2.110.10.10">
    <property type="entry name" value="Hemopexin-like domain"/>
    <property type="match status" value="1"/>
</dbReference>
<dbReference type="GO" id="GO:0030574">
    <property type="term" value="P:collagen catabolic process"/>
    <property type="evidence" value="ECO:0007669"/>
    <property type="project" value="TreeGrafter"/>
</dbReference>
<dbReference type="SUPFAM" id="SSF50923">
    <property type="entry name" value="Hemopexin-like domain"/>
    <property type="match status" value="1"/>
</dbReference>
<feature type="non-terminal residue" evidence="12">
    <location>
        <position position="1"/>
    </location>
</feature>
<evidence type="ECO:0000256" key="3">
    <source>
        <dbReference type="ARBA" id="ARBA00022801"/>
    </source>
</evidence>
<dbReference type="PANTHER" id="PTHR10201">
    <property type="entry name" value="MATRIX METALLOPROTEINASE"/>
    <property type="match status" value="1"/>
</dbReference>
<evidence type="ECO:0000256" key="8">
    <source>
        <dbReference type="PIRSR" id="PIRSR621190-1"/>
    </source>
</evidence>
<comment type="cofactor">
    <cofactor evidence="9">
        <name>Ca(2+)</name>
        <dbReference type="ChEBI" id="CHEBI:29108"/>
    </cofactor>
    <text evidence="9">Can bind about 5 Ca(2+) ions per subunit.</text>
</comment>
<feature type="repeat" description="Hemopexin" evidence="10">
    <location>
        <begin position="80"/>
        <end position="123"/>
    </location>
</feature>
<keyword evidence="1" id="KW-0645">Protease</keyword>
<dbReference type="Pfam" id="PF00413">
    <property type="entry name" value="Peptidase_M10"/>
    <property type="match status" value="1"/>
</dbReference>
<feature type="binding site" evidence="9">
    <location>
        <position position="84"/>
    </location>
    <ligand>
        <name>Ca(2+)</name>
        <dbReference type="ChEBI" id="CHEBI:29108"/>
        <label>4</label>
    </ligand>
</feature>
<dbReference type="PROSITE" id="PS00024">
    <property type="entry name" value="HEMOPEXIN"/>
    <property type="match status" value="1"/>
</dbReference>
<keyword evidence="13" id="KW-1185">Reference proteome</keyword>
<feature type="active site" evidence="8">
    <location>
        <position position="9"/>
    </location>
</feature>
<organism evidence="12 13">
    <name type="scientific">Sula dactylatra</name>
    <name type="common">Masked booby</name>
    <dbReference type="NCBI Taxonomy" id="56068"/>
    <lineage>
        <taxon>Eukaryota</taxon>
        <taxon>Metazoa</taxon>
        <taxon>Chordata</taxon>
        <taxon>Craniata</taxon>
        <taxon>Vertebrata</taxon>
        <taxon>Euteleostomi</taxon>
        <taxon>Archelosauria</taxon>
        <taxon>Archosauria</taxon>
        <taxon>Dinosauria</taxon>
        <taxon>Saurischia</taxon>
        <taxon>Theropoda</taxon>
        <taxon>Coelurosauria</taxon>
        <taxon>Aves</taxon>
        <taxon>Neognathae</taxon>
        <taxon>Neoaves</taxon>
        <taxon>Aequornithes</taxon>
        <taxon>Suliformes</taxon>
        <taxon>Sulidae</taxon>
        <taxon>Sula</taxon>
    </lineage>
</organism>
<dbReference type="GO" id="GO:0031012">
    <property type="term" value="C:extracellular matrix"/>
    <property type="evidence" value="ECO:0007669"/>
    <property type="project" value="InterPro"/>
</dbReference>
<dbReference type="InterPro" id="IPR018486">
    <property type="entry name" value="Hemopexin_CS"/>
</dbReference>
<dbReference type="GO" id="GO:0030198">
    <property type="term" value="P:extracellular matrix organization"/>
    <property type="evidence" value="ECO:0007669"/>
    <property type="project" value="TreeGrafter"/>
</dbReference>
<comment type="cofactor">
    <cofactor evidence="9">
        <name>Zn(2+)</name>
        <dbReference type="ChEBI" id="CHEBI:29105"/>
    </cofactor>
    <text evidence="9">Binds 2 Zn(2+) ions per subunit.</text>
</comment>
<dbReference type="SMART" id="SM00120">
    <property type="entry name" value="HX"/>
    <property type="match status" value="1"/>
</dbReference>
<dbReference type="InterPro" id="IPR036375">
    <property type="entry name" value="Hemopexin-like_dom_sf"/>
</dbReference>
<evidence type="ECO:0000256" key="2">
    <source>
        <dbReference type="ARBA" id="ARBA00022723"/>
    </source>
</evidence>
<dbReference type="EMBL" id="WEKW01013924">
    <property type="protein sequence ID" value="NWI27556.1"/>
    <property type="molecule type" value="Genomic_DNA"/>
</dbReference>
<comment type="caution">
    <text evidence="12">The sequence shown here is derived from an EMBL/GenBank/DDBJ whole genome shotgun (WGS) entry which is preliminary data.</text>
</comment>
<dbReference type="Pfam" id="PF00045">
    <property type="entry name" value="Hemopexin"/>
    <property type="match status" value="1"/>
</dbReference>
<feature type="domain" description="Peptidase M10 metallopeptidase" evidence="11">
    <location>
        <begin position="1"/>
        <end position="52"/>
    </location>
</feature>
<evidence type="ECO:0000256" key="1">
    <source>
        <dbReference type="ARBA" id="ARBA00022670"/>
    </source>
</evidence>
<dbReference type="SUPFAM" id="SSF55486">
    <property type="entry name" value="Metalloproteases ('zincins'), catalytic domain"/>
    <property type="match status" value="1"/>
</dbReference>
<gene>
    <name evidence="12" type="primary">Mmp8_1</name>
    <name evidence="12" type="ORF">SULDAC_R03013</name>
</gene>
<keyword evidence="3" id="KW-0378">Hydrolase</keyword>
<keyword evidence="2 9" id="KW-0479">Metal-binding</keyword>
<dbReference type="GO" id="GO:0006508">
    <property type="term" value="P:proteolysis"/>
    <property type="evidence" value="ECO:0007669"/>
    <property type="project" value="UniProtKB-KW"/>
</dbReference>
<evidence type="ECO:0000256" key="10">
    <source>
        <dbReference type="PROSITE-ProRule" id="PRU01011"/>
    </source>
</evidence>
<proteinExistence type="predicted"/>
<dbReference type="GO" id="GO:0004222">
    <property type="term" value="F:metalloendopeptidase activity"/>
    <property type="evidence" value="ECO:0007669"/>
    <property type="project" value="InterPro"/>
</dbReference>
<evidence type="ECO:0000256" key="7">
    <source>
        <dbReference type="ARBA" id="ARBA00023157"/>
    </source>
</evidence>
<dbReference type="Proteomes" id="UP000619137">
    <property type="component" value="Unassembled WGS sequence"/>
</dbReference>
<dbReference type="PRINTS" id="PR00138">
    <property type="entry name" value="MATRIXIN"/>
</dbReference>
<evidence type="ECO:0000313" key="13">
    <source>
        <dbReference type="Proteomes" id="UP000619137"/>
    </source>
</evidence>
<dbReference type="Gene3D" id="3.40.390.10">
    <property type="entry name" value="Collagenase (Catalytic Domain)"/>
    <property type="match status" value="1"/>
</dbReference>
<feature type="binding site" evidence="9">
    <location>
        <position position="18"/>
    </location>
    <ligand>
        <name>Zn(2+)</name>
        <dbReference type="ChEBI" id="CHEBI:29105"/>
        <label>2</label>
        <note>catalytic</note>
    </ligand>
</feature>
<feature type="binding site" evidence="9">
    <location>
        <position position="128"/>
    </location>
    <ligand>
        <name>Ca(2+)</name>
        <dbReference type="ChEBI" id="CHEBI:29108"/>
        <label>4</label>
    </ligand>
</feature>
<evidence type="ECO:0000256" key="5">
    <source>
        <dbReference type="ARBA" id="ARBA00022837"/>
    </source>
</evidence>
<dbReference type="InterPro" id="IPR001818">
    <property type="entry name" value="Pept_M10_metallopeptidase"/>
</dbReference>
<reference evidence="12" key="1">
    <citation type="submission" date="2019-10" db="EMBL/GenBank/DDBJ databases">
        <title>Bird 10,000 Genomes (B10K) Project - Family phase.</title>
        <authorList>
            <person name="Zhang G."/>
        </authorList>
    </citation>
    <scope>NUCLEOTIDE SEQUENCE</scope>
    <source>
        <strain evidence="12">B10K-DU-002-49</strain>
        <tissue evidence="12">Muscle</tissue>
    </source>
</reference>
<protein>
    <submittedName>
        <fullName evidence="12">MMP8 collagenase</fullName>
    </submittedName>
</protein>
<feature type="non-terminal residue" evidence="12">
    <location>
        <position position="143"/>
    </location>
</feature>
<evidence type="ECO:0000256" key="9">
    <source>
        <dbReference type="PIRSR" id="PIRSR621190-2"/>
    </source>
</evidence>